<evidence type="ECO:0000313" key="7">
    <source>
        <dbReference type="Proteomes" id="UP000282759"/>
    </source>
</evidence>
<dbReference type="InterPro" id="IPR050553">
    <property type="entry name" value="Thioredoxin_ResA/DsbE_sf"/>
</dbReference>
<evidence type="ECO:0000259" key="5">
    <source>
        <dbReference type="PROSITE" id="PS51352"/>
    </source>
</evidence>
<reference evidence="6 7" key="1">
    <citation type="submission" date="2019-01" db="EMBL/GenBank/DDBJ databases">
        <authorList>
            <person name="Chen W.-M."/>
        </authorList>
    </citation>
    <scope>NUCLEOTIDE SEQUENCE [LARGE SCALE GENOMIC DNA]</scope>
    <source>
        <strain evidence="6 7">YBJ-36</strain>
    </source>
</reference>
<evidence type="ECO:0000256" key="1">
    <source>
        <dbReference type="ARBA" id="ARBA00004196"/>
    </source>
</evidence>
<dbReference type="InterPro" id="IPR000866">
    <property type="entry name" value="AhpC/TSA"/>
</dbReference>
<comment type="caution">
    <text evidence="6">The sequence shown here is derived from an EMBL/GenBank/DDBJ whole genome shotgun (WGS) entry which is preliminary data.</text>
</comment>
<keyword evidence="4" id="KW-0676">Redox-active center</keyword>
<dbReference type="InterPro" id="IPR017937">
    <property type="entry name" value="Thioredoxin_CS"/>
</dbReference>
<dbReference type="PROSITE" id="PS00194">
    <property type="entry name" value="THIOREDOXIN_1"/>
    <property type="match status" value="1"/>
</dbReference>
<dbReference type="InterPro" id="IPR036249">
    <property type="entry name" value="Thioredoxin-like_sf"/>
</dbReference>
<name>A0A437MT63_9SPHI</name>
<dbReference type="PROSITE" id="PS51257">
    <property type="entry name" value="PROKAR_LIPOPROTEIN"/>
    <property type="match status" value="1"/>
</dbReference>
<dbReference type="CDD" id="cd02966">
    <property type="entry name" value="TlpA_like_family"/>
    <property type="match status" value="1"/>
</dbReference>
<evidence type="ECO:0000256" key="4">
    <source>
        <dbReference type="ARBA" id="ARBA00023284"/>
    </source>
</evidence>
<keyword evidence="7" id="KW-1185">Reference proteome</keyword>
<sequence>MSNRIVIYLSAFISLIIFSCKNNNDTFTVEGEAKNANSTMSIQLLRLDSTQFTPVDSAKFEGNKFKLTSSSESPNIYRLHIGDNNYDFIAANGNEIEFKAGEGEEFEIKGAQEISELKEFTKLSGVYSRKNMDLNTEFENKSAAPGANRDSLLGIYRPIFISNMQAYNKDVVKFIEKNSNKISAFYAALSIDPRENEQALIAYAEKAKKQFSNNPNVQRFSNQMIAIKPVSVGQKAQDFTIPGINGENISLADYKGKYVMIDFWASWCGPCRMENPNVVKQYKIYNPKGLNILGISLDNEKDKWAQAIKADGLMWKHASNLQGFEGTVERMYQVNAIPSNFIIDPQGIIIAKNITGAALEEFLKKTFNKPK</sequence>
<dbReference type="GO" id="GO:0016491">
    <property type="term" value="F:oxidoreductase activity"/>
    <property type="evidence" value="ECO:0007669"/>
    <property type="project" value="InterPro"/>
</dbReference>
<dbReference type="RefSeq" id="WP_127704507.1">
    <property type="nucleotide sequence ID" value="NZ_SACK01000003.1"/>
</dbReference>
<dbReference type="Pfam" id="PF14289">
    <property type="entry name" value="DUF4369"/>
    <property type="match status" value="1"/>
</dbReference>
<dbReference type="EMBL" id="SACK01000003">
    <property type="protein sequence ID" value="RVU00790.1"/>
    <property type="molecule type" value="Genomic_DNA"/>
</dbReference>
<evidence type="ECO:0000256" key="2">
    <source>
        <dbReference type="ARBA" id="ARBA00022748"/>
    </source>
</evidence>
<dbReference type="PROSITE" id="PS51352">
    <property type="entry name" value="THIOREDOXIN_2"/>
    <property type="match status" value="1"/>
</dbReference>
<dbReference type="PANTHER" id="PTHR42852:SF6">
    <property type="entry name" value="THIOL:DISULFIDE INTERCHANGE PROTEIN DSBE"/>
    <property type="match status" value="1"/>
</dbReference>
<dbReference type="Pfam" id="PF00578">
    <property type="entry name" value="AhpC-TSA"/>
    <property type="match status" value="1"/>
</dbReference>
<feature type="domain" description="Thioredoxin" evidence="5">
    <location>
        <begin position="230"/>
        <end position="371"/>
    </location>
</feature>
<evidence type="ECO:0000313" key="6">
    <source>
        <dbReference type="EMBL" id="RVU00790.1"/>
    </source>
</evidence>
<dbReference type="Proteomes" id="UP000282759">
    <property type="component" value="Unassembled WGS sequence"/>
</dbReference>
<protein>
    <submittedName>
        <fullName evidence="6">AhpC/TSA family protein</fullName>
    </submittedName>
</protein>
<dbReference type="AlphaFoldDB" id="A0A437MT63"/>
<dbReference type="SUPFAM" id="SSF52833">
    <property type="entry name" value="Thioredoxin-like"/>
    <property type="match status" value="1"/>
</dbReference>
<dbReference type="OrthoDB" id="750178at2"/>
<accession>A0A437MT63</accession>
<dbReference type="PANTHER" id="PTHR42852">
    <property type="entry name" value="THIOL:DISULFIDE INTERCHANGE PROTEIN DSBE"/>
    <property type="match status" value="1"/>
</dbReference>
<dbReference type="InterPro" id="IPR025380">
    <property type="entry name" value="DUF4369"/>
</dbReference>
<dbReference type="Gene3D" id="3.40.30.10">
    <property type="entry name" value="Glutaredoxin"/>
    <property type="match status" value="1"/>
</dbReference>
<organism evidence="6 7">
    <name type="scientific">Mucilaginibacter limnophilus</name>
    <dbReference type="NCBI Taxonomy" id="1932778"/>
    <lineage>
        <taxon>Bacteria</taxon>
        <taxon>Pseudomonadati</taxon>
        <taxon>Bacteroidota</taxon>
        <taxon>Sphingobacteriia</taxon>
        <taxon>Sphingobacteriales</taxon>
        <taxon>Sphingobacteriaceae</taxon>
        <taxon>Mucilaginibacter</taxon>
    </lineage>
</organism>
<dbReference type="GO" id="GO:0016209">
    <property type="term" value="F:antioxidant activity"/>
    <property type="evidence" value="ECO:0007669"/>
    <property type="project" value="InterPro"/>
</dbReference>
<dbReference type="GO" id="GO:0017004">
    <property type="term" value="P:cytochrome complex assembly"/>
    <property type="evidence" value="ECO:0007669"/>
    <property type="project" value="UniProtKB-KW"/>
</dbReference>
<evidence type="ECO:0000256" key="3">
    <source>
        <dbReference type="ARBA" id="ARBA00023157"/>
    </source>
</evidence>
<gene>
    <name evidence="6" type="ORF">EOD41_09125</name>
</gene>
<comment type="subcellular location">
    <subcellularLocation>
        <location evidence="1">Cell envelope</location>
    </subcellularLocation>
</comment>
<proteinExistence type="predicted"/>
<dbReference type="InterPro" id="IPR013766">
    <property type="entry name" value="Thioredoxin_domain"/>
</dbReference>
<dbReference type="GO" id="GO:0030313">
    <property type="term" value="C:cell envelope"/>
    <property type="evidence" value="ECO:0007669"/>
    <property type="project" value="UniProtKB-SubCell"/>
</dbReference>
<keyword evidence="2" id="KW-0201">Cytochrome c-type biogenesis</keyword>
<keyword evidence="3" id="KW-1015">Disulfide bond</keyword>